<keyword evidence="4" id="KW-1185">Reference proteome</keyword>
<comment type="caution">
    <text evidence="3">The sequence shown here is derived from an EMBL/GenBank/DDBJ whole genome shotgun (WGS) entry which is preliminary data.</text>
</comment>
<sequence>MQVINYTDARQNLKSVMDRAVEDREAIFISRQKGGNVVLMSEEEYRSWQETVYLLRTPANAERLMSSIEQHKAGKAKKRDLIDP</sequence>
<dbReference type="OrthoDB" id="9802003at2"/>
<dbReference type="PANTHER" id="PTHR33713">
    <property type="entry name" value="ANTITOXIN YAFN-RELATED"/>
    <property type="match status" value="1"/>
</dbReference>
<evidence type="ECO:0000313" key="4">
    <source>
        <dbReference type="Proteomes" id="UP000194003"/>
    </source>
</evidence>
<comment type="similarity">
    <text evidence="1 2">Belongs to the phD/YefM antitoxin family.</text>
</comment>
<accession>A0A1Y2K8I3</accession>
<reference evidence="3 4" key="1">
    <citation type="journal article" date="2016" name="BMC Genomics">
        <title>Combined genomic and structural analyses of a cultured magnetotactic bacterium reveals its niche adaptation to a dynamic environment.</title>
        <authorList>
            <person name="Araujo A.C."/>
            <person name="Morillo V."/>
            <person name="Cypriano J."/>
            <person name="Teixeira L.C."/>
            <person name="Leao P."/>
            <person name="Lyra S."/>
            <person name="Almeida L.G."/>
            <person name="Bazylinski D.A."/>
            <person name="Vasconcellos A.T."/>
            <person name="Abreu F."/>
            <person name="Lins U."/>
        </authorList>
    </citation>
    <scope>NUCLEOTIDE SEQUENCE [LARGE SCALE GENOMIC DNA]</scope>
    <source>
        <strain evidence="3 4">IT-1</strain>
    </source>
</reference>
<dbReference type="Gene3D" id="3.40.1620.10">
    <property type="entry name" value="YefM-like domain"/>
    <property type="match status" value="1"/>
</dbReference>
<evidence type="ECO:0000256" key="2">
    <source>
        <dbReference type="RuleBase" id="RU362080"/>
    </source>
</evidence>
<proteinExistence type="inferred from homology"/>
<name>A0A1Y2K8I3_9PROT</name>
<protein>
    <recommendedName>
        <fullName evidence="2">Antitoxin</fullName>
    </recommendedName>
</protein>
<evidence type="ECO:0000313" key="3">
    <source>
        <dbReference type="EMBL" id="OSM07033.1"/>
    </source>
</evidence>
<dbReference type="RefSeq" id="WP_085440945.1">
    <property type="nucleotide sequence ID" value="NZ_LVJN01000015.1"/>
</dbReference>
<dbReference type="STRING" id="1434232.MAIT1_00057"/>
<dbReference type="Proteomes" id="UP000194003">
    <property type="component" value="Unassembled WGS sequence"/>
</dbReference>
<evidence type="ECO:0000256" key="1">
    <source>
        <dbReference type="ARBA" id="ARBA00009981"/>
    </source>
</evidence>
<dbReference type="SUPFAM" id="SSF143120">
    <property type="entry name" value="YefM-like"/>
    <property type="match status" value="1"/>
</dbReference>
<gene>
    <name evidence="3" type="primary">yefM</name>
    <name evidence="3" type="ORF">MAIT1_00057</name>
</gene>
<dbReference type="InterPro" id="IPR036165">
    <property type="entry name" value="YefM-like_sf"/>
</dbReference>
<dbReference type="Pfam" id="PF02604">
    <property type="entry name" value="PhdYeFM_antitox"/>
    <property type="match status" value="1"/>
</dbReference>
<dbReference type="NCBIfam" id="TIGR01552">
    <property type="entry name" value="phd_fam"/>
    <property type="match status" value="1"/>
</dbReference>
<dbReference type="Gene3D" id="1.10.1220.170">
    <property type="match status" value="1"/>
</dbReference>
<dbReference type="InterPro" id="IPR006442">
    <property type="entry name" value="Antitoxin_Phd/YefM"/>
</dbReference>
<comment type="function">
    <text evidence="2">Antitoxin component of a type II toxin-antitoxin (TA) system.</text>
</comment>
<dbReference type="InterPro" id="IPR051405">
    <property type="entry name" value="phD/YefM_antitoxin"/>
</dbReference>
<dbReference type="AlphaFoldDB" id="A0A1Y2K8I3"/>
<organism evidence="3 4">
    <name type="scientific">Magnetofaba australis IT-1</name>
    <dbReference type="NCBI Taxonomy" id="1434232"/>
    <lineage>
        <taxon>Bacteria</taxon>
        <taxon>Pseudomonadati</taxon>
        <taxon>Pseudomonadota</taxon>
        <taxon>Magnetococcia</taxon>
        <taxon>Magnetococcales</taxon>
        <taxon>Magnetococcaceae</taxon>
        <taxon>Magnetofaba</taxon>
    </lineage>
</organism>
<dbReference type="EMBL" id="LVJN01000015">
    <property type="protein sequence ID" value="OSM07033.1"/>
    <property type="molecule type" value="Genomic_DNA"/>
</dbReference>
<dbReference type="PANTHER" id="PTHR33713:SF6">
    <property type="entry name" value="ANTITOXIN YEFM"/>
    <property type="match status" value="1"/>
</dbReference>